<accession>A0A8X6QY13</accession>
<dbReference type="AlphaFoldDB" id="A0A8X6QY13"/>
<comment type="caution">
    <text evidence="2">The sequence shown here is derived from an EMBL/GenBank/DDBJ whole genome shotgun (WGS) entry which is preliminary data.</text>
</comment>
<evidence type="ECO:0000256" key="1">
    <source>
        <dbReference type="SAM" id="MobiDB-lite"/>
    </source>
</evidence>
<gene>
    <name evidence="2" type="ORF">NPIL_568761</name>
</gene>
<feature type="region of interest" description="Disordered" evidence="1">
    <location>
        <begin position="35"/>
        <end position="135"/>
    </location>
</feature>
<organism evidence="2 3">
    <name type="scientific">Nephila pilipes</name>
    <name type="common">Giant wood spider</name>
    <name type="synonym">Nephila maculata</name>
    <dbReference type="NCBI Taxonomy" id="299642"/>
    <lineage>
        <taxon>Eukaryota</taxon>
        <taxon>Metazoa</taxon>
        <taxon>Ecdysozoa</taxon>
        <taxon>Arthropoda</taxon>
        <taxon>Chelicerata</taxon>
        <taxon>Arachnida</taxon>
        <taxon>Araneae</taxon>
        <taxon>Araneomorphae</taxon>
        <taxon>Entelegynae</taxon>
        <taxon>Araneoidea</taxon>
        <taxon>Nephilidae</taxon>
        <taxon>Nephila</taxon>
    </lineage>
</organism>
<name>A0A8X6QY13_NEPPI</name>
<proteinExistence type="predicted"/>
<evidence type="ECO:0000313" key="2">
    <source>
        <dbReference type="EMBL" id="GFU43794.1"/>
    </source>
</evidence>
<feature type="compositionally biased region" description="Polar residues" evidence="1">
    <location>
        <begin position="116"/>
        <end position="125"/>
    </location>
</feature>
<keyword evidence="3" id="KW-1185">Reference proteome</keyword>
<feature type="non-terminal residue" evidence="2">
    <location>
        <position position="1"/>
    </location>
</feature>
<sequence length="135" mass="15027">RKHHLAGFSCVAVEESERSPPDLVRLISGRLFSPNPTFSTWAPPRQTHDLSRSAENGSDIKRPVPRAKILTDTPVRKARTDLLQRPDPRSQGGPAPVIQISRARPPSPSLKWRQLVESQSQTTDPRSPGPCRIQN</sequence>
<protein>
    <submittedName>
        <fullName evidence="2">Uncharacterized protein</fullName>
    </submittedName>
</protein>
<feature type="compositionally biased region" description="Basic and acidic residues" evidence="1">
    <location>
        <begin position="46"/>
        <end position="62"/>
    </location>
</feature>
<evidence type="ECO:0000313" key="3">
    <source>
        <dbReference type="Proteomes" id="UP000887013"/>
    </source>
</evidence>
<dbReference type="EMBL" id="BMAW01085625">
    <property type="protein sequence ID" value="GFU43794.1"/>
    <property type="molecule type" value="Genomic_DNA"/>
</dbReference>
<reference evidence="2" key="1">
    <citation type="submission" date="2020-08" db="EMBL/GenBank/DDBJ databases">
        <title>Multicomponent nature underlies the extraordinary mechanical properties of spider dragline silk.</title>
        <authorList>
            <person name="Kono N."/>
            <person name="Nakamura H."/>
            <person name="Mori M."/>
            <person name="Yoshida Y."/>
            <person name="Ohtoshi R."/>
            <person name="Malay A.D."/>
            <person name="Moran D.A.P."/>
            <person name="Tomita M."/>
            <person name="Numata K."/>
            <person name="Arakawa K."/>
        </authorList>
    </citation>
    <scope>NUCLEOTIDE SEQUENCE</scope>
</reference>
<feature type="compositionally biased region" description="Basic and acidic residues" evidence="1">
    <location>
        <begin position="74"/>
        <end position="88"/>
    </location>
</feature>
<dbReference type="Proteomes" id="UP000887013">
    <property type="component" value="Unassembled WGS sequence"/>
</dbReference>